<keyword evidence="2" id="KW-1133">Transmembrane helix</keyword>
<evidence type="ECO:0000256" key="1">
    <source>
        <dbReference type="SAM" id="MobiDB-lite"/>
    </source>
</evidence>
<proteinExistence type="predicted"/>
<organism evidence="4 5">
    <name type="scientific">Candidatus Phocaeicola excrementipullorum</name>
    <dbReference type="NCBI Taxonomy" id="2838731"/>
    <lineage>
        <taxon>Bacteria</taxon>
        <taxon>Pseudomonadati</taxon>
        <taxon>Bacteroidota</taxon>
        <taxon>Bacteroidia</taxon>
        <taxon>Bacteroidales</taxon>
        <taxon>Bacteroidaceae</taxon>
        <taxon>Phocaeicola</taxon>
    </lineage>
</organism>
<evidence type="ECO:0000313" key="4">
    <source>
        <dbReference type="EMBL" id="MBU3856528.1"/>
    </source>
</evidence>
<dbReference type="SUPFAM" id="SSF56925">
    <property type="entry name" value="OMPA-like"/>
    <property type="match status" value="1"/>
</dbReference>
<sequence>MKQENEEKWIENLHKRMEDYSEPLPDGLWEELETELNTPKVVPFGVRWRAAAVVLVLLVSSLTVWFLVSPSFNLEEQNRVAEELLAPESEMAESRPDALPEYRLADVQKPDSGRETASPSSAVHSAAPSINARIGESDAKENTPVPSALSVVAEEVPGIKEKNEKETSDSKSSSDEESIKARRSVDREVMERNAYELFSVSKESKKRKGFSMGVLAGNTPVSSSSTYSGMGRLAAVSSHRVGNLMGSMDDKTAAYSQVLFENRELETKTDVNHHLPVTVGASFRWNINDDWALETGLMYTLLVSDSRSGEAAYMEQEQRLHYVGIPLKVQRSIWKNDRFAFYGLAGGAVEKCVSGKVKTAYVTSSGLRNEESESLDIDPLQWSVMAALGAQVNFTKQVGLYVEPGVAYYFDDKSGIETIRKEHPFNFNLQLGMRFSFGQ</sequence>
<comment type="caution">
    <text evidence="4">The sequence shown here is derived from an EMBL/GenBank/DDBJ whole genome shotgun (WGS) entry which is preliminary data.</text>
</comment>
<evidence type="ECO:0000313" key="5">
    <source>
        <dbReference type="Proteomes" id="UP000784286"/>
    </source>
</evidence>
<accession>A0A948X7E4</accession>
<dbReference type="Gene3D" id="2.40.160.20">
    <property type="match status" value="1"/>
</dbReference>
<dbReference type="Pfam" id="PF13568">
    <property type="entry name" value="OMP_b-brl_2"/>
    <property type="match status" value="1"/>
</dbReference>
<feature type="region of interest" description="Disordered" evidence="1">
    <location>
        <begin position="108"/>
        <end position="185"/>
    </location>
</feature>
<dbReference type="InterPro" id="IPR011250">
    <property type="entry name" value="OMP/PagP_B-barrel"/>
</dbReference>
<dbReference type="AlphaFoldDB" id="A0A948X7E4"/>
<dbReference type="Proteomes" id="UP000784286">
    <property type="component" value="Unassembled WGS sequence"/>
</dbReference>
<evidence type="ECO:0000256" key="2">
    <source>
        <dbReference type="SAM" id="Phobius"/>
    </source>
</evidence>
<dbReference type="EMBL" id="JAHLFJ010000078">
    <property type="protein sequence ID" value="MBU3856528.1"/>
    <property type="molecule type" value="Genomic_DNA"/>
</dbReference>
<name>A0A948X7E4_9BACT</name>
<reference evidence="4" key="2">
    <citation type="submission" date="2021-04" db="EMBL/GenBank/DDBJ databases">
        <authorList>
            <person name="Gilroy R."/>
        </authorList>
    </citation>
    <scope>NUCLEOTIDE SEQUENCE</scope>
    <source>
        <strain evidence="4">8470</strain>
    </source>
</reference>
<gene>
    <name evidence="4" type="ORF">H9928_08250</name>
</gene>
<reference evidence="4" key="1">
    <citation type="journal article" date="2021" name="PeerJ">
        <title>Extensive microbial diversity within the chicken gut microbiome revealed by metagenomics and culture.</title>
        <authorList>
            <person name="Gilroy R."/>
            <person name="Ravi A."/>
            <person name="Getino M."/>
            <person name="Pursley I."/>
            <person name="Horton D.L."/>
            <person name="Alikhan N.F."/>
            <person name="Baker D."/>
            <person name="Gharbi K."/>
            <person name="Hall N."/>
            <person name="Watson M."/>
            <person name="Adriaenssens E.M."/>
            <person name="Foster-Nyarko E."/>
            <person name="Jarju S."/>
            <person name="Secka A."/>
            <person name="Antonio M."/>
            <person name="Oren A."/>
            <person name="Chaudhuri R.R."/>
            <person name="La Ragione R."/>
            <person name="Hildebrand F."/>
            <person name="Pallen M.J."/>
        </authorList>
    </citation>
    <scope>NUCLEOTIDE SEQUENCE</scope>
    <source>
        <strain evidence="4">8470</strain>
    </source>
</reference>
<dbReference type="InterPro" id="IPR025665">
    <property type="entry name" value="Beta-barrel_OMP_2"/>
</dbReference>
<evidence type="ECO:0000259" key="3">
    <source>
        <dbReference type="Pfam" id="PF13568"/>
    </source>
</evidence>
<feature type="domain" description="Outer membrane protein beta-barrel" evidence="3">
    <location>
        <begin position="256"/>
        <end position="398"/>
    </location>
</feature>
<feature type="compositionally biased region" description="Basic and acidic residues" evidence="1">
    <location>
        <begin position="157"/>
        <end position="185"/>
    </location>
</feature>
<feature type="transmembrane region" description="Helical" evidence="2">
    <location>
        <begin position="50"/>
        <end position="68"/>
    </location>
</feature>
<protein>
    <submittedName>
        <fullName evidence="4">PorT family protein</fullName>
    </submittedName>
</protein>
<feature type="compositionally biased region" description="Low complexity" evidence="1">
    <location>
        <begin position="117"/>
        <end position="129"/>
    </location>
</feature>
<keyword evidence="2" id="KW-0812">Transmembrane</keyword>
<keyword evidence="2" id="KW-0472">Membrane</keyword>